<dbReference type="SMART" id="SM01231">
    <property type="entry name" value="H-kinase_dim"/>
    <property type="match status" value="1"/>
</dbReference>
<dbReference type="InterPro" id="IPR004105">
    <property type="entry name" value="CheA-like_dim"/>
</dbReference>
<dbReference type="PROSITE" id="PS50894">
    <property type="entry name" value="HPT"/>
    <property type="match status" value="3"/>
</dbReference>
<dbReference type="InterPro" id="IPR003594">
    <property type="entry name" value="HATPase_dom"/>
</dbReference>
<dbReference type="CDD" id="cd00088">
    <property type="entry name" value="HPT"/>
    <property type="match status" value="3"/>
</dbReference>
<dbReference type="InterPro" id="IPR036061">
    <property type="entry name" value="CheW-like_dom_sf"/>
</dbReference>
<dbReference type="Gene3D" id="2.30.30.40">
    <property type="entry name" value="SH3 Domains"/>
    <property type="match status" value="1"/>
</dbReference>
<evidence type="ECO:0000259" key="8">
    <source>
        <dbReference type="PROSITE" id="PS50109"/>
    </source>
</evidence>
<protein>
    <recommendedName>
        <fullName evidence="2">histidine kinase</fullName>
        <ecNumber evidence="2">2.7.13.3</ecNumber>
    </recommendedName>
</protein>
<dbReference type="Gene3D" id="3.40.50.2300">
    <property type="match status" value="1"/>
</dbReference>
<reference evidence="12" key="1">
    <citation type="submission" date="2009-10" db="EMBL/GenBank/DDBJ databases">
        <title>Diversity of trophic interactions inside an arsenic-rich microbial ecosystem.</title>
        <authorList>
            <person name="Bertin P.N."/>
            <person name="Heinrich-Salmeron A."/>
            <person name="Pelletier E."/>
            <person name="Goulhen-Chollet F."/>
            <person name="Arsene-Ploetze F."/>
            <person name="Gallien S."/>
            <person name="Calteau A."/>
            <person name="Vallenet D."/>
            <person name="Casiot C."/>
            <person name="Chane-Woon-Ming B."/>
            <person name="Giloteaux L."/>
            <person name="Barakat M."/>
            <person name="Bonnefoy V."/>
            <person name="Bruneel O."/>
            <person name="Chandler M."/>
            <person name="Cleiss J."/>
            <person name="Duran R."/>
            <person name="Elbaz-Poulichet F."/>
            <person name="Fonknechten N."/>
            <person name="Lauga B."/>
            <person name="Mornico D."/>
            <person name="Ortet P."/>
            <person name="Schaeffer C."/>
            <person name="Siguier P."/>
            <person name="Alexander Thil Smith A."/>
            <person name="Van Dorsselaer A."/>
            <person name="Weissenbach J."/>
            <person name="Medigue C."/>
            <person name="Le Paslier D."/>
        </authorList>
    </citation>
    <scope>NUCLEOTIDE SEQUENCE</scope>
</reference>
<comment type="catalytic activity">
    <reaction evidence="1">
        <text>ATP + protein L-histidine = ADP + protein N-phospho-L-histidine.</text>
        <dbReference type="EC" id="2.7.13.3"/>
    </reaction>
</comment>
<feature type="compositionally biased region" description="Low complexity" evidence="7">
    <location>
        <begin position="676"/>
        <end position="696"/>
    </location>
</feature>
<dbReference type="InterPro" id="IPR051315">
    <property type="entry name" value="Bact_Chemotaxis_CheA"/>
</dbReference>
<evidence type="ECO:0000313" key="12">
    <source>
        <dbReference type="EMBL" id="CBH95674.1"/>
    </source>
</evidence>
<organism evidence="12">
    <name type="scientific">mine drainage metagenome</name>
    <dbReference type="NCBI Taxonomy" id="410659"/>
    <lineage>
        <taxon>unclassified sequences</taxon>
        <taxon>metagenomes</taxon>
        <taxon>ecological metagenomes</taxon>
    </lineage>
</organism>
<dbReference type="InterPro" id="IPR008207">
    <property type="entry name" value="Sig_transdc_His_kin_Hpt_dom"/>
</dbReference>
<feature type="domain" description="CheW-like" evidence="10">
    <location>
        <begin position="1836"/>
        <end position="1972"/>
    </location>
</feature>
<keyword evidence="4" id="KW-0808">Transferase</keyword>
<dbReference type="InterPro" id="IPR004358">
    <property type="entry name" value="Sig_transdc_His_kin-like_C"/>
</dbReference>
<feature type="region of interest" description="Disordered" evidence="7">
    <location>
        <begin position="1045"/>
        <end position="1085"/>
    </location>
</feature>
<evidence type="ECO:0000256" key="6">
    <source>
        <dbReference type="SAM" id="Coils"/>
    </source>
</evidence>
<keyword evidence="3" id="KW-0597">Phosphoprotein</keyword>
<dbReference type="Pfam" id="PF26379">
    <property type="entry name" value="FimL_2nd"/>
    <property type="match status" value="1"/>
</dbReference>
<keyword evidence="6" id="KW-0175">Coiled coil</keyword>
<feature type="domain" description="HPt" evidence="11">
    <location>
        <begin position="1113"/>
        <end position="1216"/>
    </location>
</feature>
<evidence type="ECO:0000259" key="11">
    <source>
        <dbReference type="PROSITE" id="PS50894"/>
    </source>
</evidence>
<feature type="domain" description="HPt" evidence="11">
    <location>
        <begin position="1324"/>
        <end position="1430"/>
    </location>
</feature>
<evidence type="ECO:0000256" key="4">
    <source>
        <dbReference type="ARBA" id="ARBA00022679"/>
    </source>
</evidence>
<dbReference type="InterPro" id="IPR036890">
    <property type="entry name" value="HATPase_C_sf"/>
</dbReference>
<dbReference type="InterPro" id="IPR036641">
    <property type="entry name" value="HPT_dom_sf"/>
</dbReference>
<feature type="region of interest" description="Disordered" evidence="7">
    <location>
        <begin position="676"/>
        <end position="710"/>
    </location>
</feature>
<gene>
    <name evidence="12" type="primary">pilL</name>
    <name evidence="12" type="ORF">CARN2_1938</name>
</gene>
<feature type="domain" description="Response regulatory" evidence="9">
    <location>
        <begin position="2020"/>
        <end position="2136"/>
    </location>
</feature>
<dbReference type="Gene3D" id="1.20.120.160">
    <property type="entry name" value="HPT domain"/>
    <property type="match status" value="3"/>
</dbReference>
<evidence type="ECO:0000256" key="5">
    <source>
        <dbReference type="ARBA" id="ARBA00022777"/>
    </source>
</evidence>
<dbReference type="InterPro" id="IPR058661">
    <property type="entry name" value="FimL_2nd"/>
</dbReference>
<feature type="coiled-coil region" evidence="6">
    <location>
        <begin position="1549"/>
        <end position="1576"/>
    </location>
</feature>
<feature type="compositionally biased region" description="Low complexity" evidence="7">
    <location>
        <begin position="1057"/>
        <end position="1073"/>
    </location>
</feature>
<dbReference type="PANTHER" id="PTHR43395">
    <property type="entry name" value="SENSOR HISTIDINE KINASE CHEA"/>
    <property type="match status" value="1"/>
</dbReference>
<dbReference type="SUPFAM" id="SSF55874">
    <property type="entry name" value="ATPase domain of HSP90 chaperone/DNA topoisomerase II/histidine kinase"/>
    <property type="match status" value="1"/>
</dbReference>
<feature type="region of interest" description="Disordered" evidence="7">
    <location>
        <begin position="1244"/>
        <end position="1269"/>
    </location>
</feature>
<dbReference type="PROSITE" id="PS50851">
    <property type="entry name" value="CHEW"/>
    <property type="match status" value="1"/>
</dbReference>
<proteinExistence type="predicted"/>
<evidence type="ECO:0000256" key="2">
    <source>
        <dbReference type="ARBA" id="ARBA00012438"/>
    </source>
</evidence>
<dbReference type="GO" id="GO:0000155">
    <property type="term" value="F:phosphorelay sensor kinase activity"/>
    <property type="evidence" value="ECO:0007669"/>
    <property type="project" value="InterPro"/>
</dbReference>
<dbReference type="GO" id="GO:0006935">
    <property type="term" value="P:chemotaxis"/>
    <property type="evidence" value="ECO:0007669"/>
    <property type="project" value="InterPro"/>
</dbReference>
<dbReference type="PRINTS" id="PR00344">
    <property type="entry name" value="BCTRLSENSOR"/>
</dbReference>
<dbReference type="InterPro" id="IPR011006">
    <property type="entry name" value="CheY-like_superfamily"/>
</dbReference>
<evidence type="ECO:0000259" key="10">
    <source>
        <dbReference type="PROSITE" id="PS50851"/>
    </source>
</evidence>
<dbReference type="EC" id="2.7.13.3" evidence="2"/>
<dbReference type="FunFam" id="3.30.565.10:FF:000016">
    <property type="entry name" value="Chemotaxis protein CheA, putative"/>
    <property type="match status" value="1"/>
</dbReference>
<dbReference type="EMBL" id="CABM01000008">
    <property type="protein sequence ID" value="CBH95674.1"/>
    <property type="molecule type" value="Genomic_DNA"/>
</dbReference>
<dbReference type="GO" id="GO:0005737">
    <property type="term" value="C:cytoplasm"/>
    <property type="evidence" value="ECO:0007669"/>
    <property type="project" value="InterPro"/>
</dbReference>
<evidence type="ECO:0000256" key="7">
    <source>
        <dbReference type="SAM" id="MobiDB-lite"/>
    </source>
</evidence>
<dbReference type="SMART" id="SM00260">
    <property type="entry name" value="CheW"/>
    <property type="match status" value="1"/>
</dbReference>
<evidence type="ECO:0000256" key="3">
    <source>
        <dbReference type="ARBA" id="ARBA00022553"/>
    </source>
</evidence>
<feature type="domain" description="HPt" evidence="11">
    <location>
        <begin position="706"/>
        <end position="813"/>
    </location>
</feature>
<sequence length="2142" mass="229054">MNLAVSTPLPSPQPDPGPLAWVIEQVRENLLAAQAAVRKQLQLRSLAQGDDAQPAAGHLLQARHQVHQAAGAIDLLGYFSAARLAQAAERVLTRFIEQPADFDTSVQATLESGLYALLDYLETQRSGKREPALKLFKQYHALMELAGGETAHPADLWDIDWTWPDLPDVTAASPMLQPDDRTNYERALLDLLRQRDLPQTARALQSVAQRAAASASGHEQALWWLADGFFEALALGLLPVDLYAKRLCNRLNLQLKSLMAGQQQPSRRLAHELLFFCSQALAKARAQGLRVETLGAIQARMHLSVAGVVDYQRAYFGLVDPSLIQQVRKRIGLVKEGWSQLSNEDFTRVGKLVEGTQLLGQALREIAPGAESLTAAIEHMVRTVSERRDLLTPERVLEVATALLFLEASFGHFQADDAEFLQRASELARRLDRSAEGVAAGTFAPWMEELYRKSSESQTMGTVVQELRHDMSTVERLLDAYFRDPATQSELAPVPKLLAQMRGVLSVLGMDVAALALGHIRQTVEDLMLSPPDEHQAREPRGVFDRLAGNIGTLGFLVDMLVYQPELAKSLFSFDAQSGELRAIVPSTPHTAPPSTHQDLQHQATQLADALDHGLDPAQAAGQFERLRMEAALAQESTLSAKLAQARELLGPGQDVSAAAELLRAPWTQAADAATPVATAAPVTPATAAPDAPAAPSFDAPTEPGGADGDDDLLDIFLEEADEVIAAGQIGVAQLSTNPSDDSTLTAVRRAFHTLKGSSRMVGLTDFGEAAWALEQVFNQVLAEQLPITPPALELAQHTLTELDAWTRALRTGTAAQHSSSAIRAAARRLRGLPAEGAAVAAPLAAATAMASAASPVEAQARMPEVEIPDPDFVDTWSTGLPPVVEEDDAVEDLVAAHVPMPVAEANGFTDASASFELTPWTAPAQPEQQAVDIALQLQPPDLPALDLHLPDAALLDLDFTPTAAEAPALKPAEPAAGHDHGGATPASEASGTVEMQELDALAFDRLFPSAPGFDAQPSTAPADGTPAPTDLLTPQAATFVHRPDAAGEAADTPSPANAEQPDAAQTAAHAAQPTSPPHVPHAPDAPLAQVYTLDVHRPTLPTPDENIKVVGDLRIPIPLYNIYLNEADELVRRLGADIAAWSLQPSSLVTEDVTALAHQLRGSSRTVGLQSVGQLAEQMEEALRLQHGHPAAFGSADVELLVQATEEIRRLLHQFAAGFLRPAQQDMVEALQALVHRMQHLGAQPKADAHEASTAQSGDGADDSDSTAHADVKANVAVTKHAGDVAPIAASELAEALEDLGSAVAPMAPSESTMTAAADPTQRDSIDPELFPIFEDEASELLPGLSAALRQWENNPRDLAAPKQAMRLLHTFKGSARMAGAMALGDQAHSLESDIEALLSLDTEALIESDLIELIARQDAMNTRFERLREASSRGEVELGEIHIEQGLQDEAVEQATAALHATSAAAAAQTSPPAVKVAAASTSNAPEGRAAPQPLAMTQAAPSAGRVAAQPVRVRAALLDRLVNQVGEVSIARSRLDNEFGLIRSSTRDLGDNLERLRTQVRDIELQADAQMAARAQSAREDGRDFDPLEFDRFTRFQELTRMMAESVNDLALVQTTLSRTLQSTDDNLARQARLTRELQRDLLRTRMVEFDSISERLYRTVRQAGKDAGKPVRLDILGGNIEIDRGVLDRMAGTFEHILRNAVAHGLESAAKREAAGKPAAGTITLKLRQEGSEVVVSIADDGAGLDYAAIERKARATGLLGSDETADEAHLRELIFRPGFSSMEQTSEIAGRGVGLDVVRTDTRALGGRVELESKPKLGSTFTLVLPLTTAVTQVVLLRAGTKVFAAPASLVDLVLRLKPADVAAAAARQQLLHAGQDLPFFWLGALTADSGASTEAPGRTIPIVLIRSAAQRLALQVDEVLGNQEVVVKNLGPQLSRVPGLAGISVLPNGNLVLIYNPVALAAVYGEQAVGLMAQAASAQTAAAPAPTAPSPSSFTPVLAGTAAPAVPAHAAGNTVLVVDDSITVRRVTQRFLSRNGYTVVLAKDGLDALEQLQGALPDVVLTDIEMPRMDGFDLTRNIRADERTRHLPVIMITSRIADKHRNYAQELGVNHYLGKPYSEDELLGLIRRYMAQTLLH</sequence>
<dbReference type="Pfam" id="PF01627">
    <property type="entry name" value="Hpt"/>
    <property type="match status" value="3"/>
</dbReference>
<dbReference type="InterPro" id="IPR002545">
    <property type="entry name" value="CheW-lke_dom"/>
</dbReference>
<dbReference type="SUPFAM" id="SSF50341">
    <property type="entry name" value="CheW-like"/>
    <property type="match status" value="1"/>
</dbReference>
<dbReference type="SUPFAM" id="SSF47226">
    <property type="entry name" value="Histidine-containing phosphotransfer domain, HPT domain"/>
    <property type="match status" value="4"/>
</dbReference>
<dbReference type="PROSITE" id="PS50109">
    <property type="entry name" value="HIS_KIN"/>
    <property type="match status" value="1"/>
</dbReference>
<dbReference type="InterPro" id="IPR001789">
    <property type="entry name" value="Sig_transdc_resp-reg_receiver"/>
</dbReference>
<dbReference type="Pfam" id="PF00072">
    <property type="entry name" value="Response_reg"/>
    <property type="match status" value="1"/>
</dbReference>
<dbReference type="SMART" id="SM00073">
    <property type="entry name" value="HPT"/>
    <property type="match status" value="3"/>
</dbReference>
<keyword evidence="5" id="KW-0418">Kinase</keyword>
<dbReference type="SMART" id="SM00448">
    <property type="entry name" value="REC"/>
    <property type="match status" value="1"/>
</dbReference>
<evidence type="ECO:0000256" key="1">
    <source>
        <dbReference type="ARBA" id="ARBA00000085"/>
    </source>
</evidence>
<accession>E6PL73</accession>
<feature type="region of interest" description="Disordered" evidence="7">
    <location>
        <begin position="1009"/>
        <end position="1032"/>
    </location>
</feature>
<evidence type="ECO:0000259" key="9">
    <source>
        <dbReference type="PROSITE" id="PS50110"/>
    </source>
</evidence>
<dbReference type="SUPFAM" id="SSF52172">
    <property type="entry name" value="CheY-like"/>
    <property type="match status" value="1"/>
</dbReference>
<dbReference type="CDD" id="cd17546">
    <property type="entry name" value="REC_hyHK_CKI1_RcsC-like"/>
    <property type="match status" value="1"/>
</dbReference>
<comment type="caution">
    <text evidence="12">The sequence shown here is derived from an EMBL/GenBank/DDBJ whole genome shotgun (WGS) entry which is preliminary data.</text>
</comment>
<dbReference type="Pfam" id="PF01584">
    <property type="entry name" value="CheW"/>
    <property type="match status" value="1"/>
</dbReference>
<dbReference type="Gene3D" id="3.30.565.10">
    <property type="entry name" value="Histidine kinase-like ATPase, C-terminal domain"/>
    <property type="match status" value="1"/>
</dbReference>
<name>E6PL73_9ZZZZ</name>
<dbReference type="Pfam" id="PF02518">
    <property type="entry name" value="HATPase_c"/>
    <property type="match status" value="1"/>
</dbReference>
<dbReference type="PANTHER" id="PTHR43395:SF8">
    <property type="entry name" value="HISTIDINE KINASE"/>
    <property type="match status" value="1"/>
</dbReference>
<dbReference type="InterPro" id="IPR005467">
    <property type="entry name" value="His_kinase_dom"/>
</dbReference>
<feature type="domain" description="Histidine kinase" evidence="8">
    <location>
        <begin position="1604"/>
        <end position="1834"/>
    </location>
</feature>
<dbReference type="PROSITE" id="PS50110">
    <property type="entry name" value="RESPONSE_REGULATORY"/>
    <property type="match status" value="1"/>
</dbReference>
<dbReference type="SMART" id="SM00387">
    <property type="entry name" value="HATPase_c"/>
    <property type="match status" value="1"/>
</dbReference>